<comment type="caution">
    <text evidence="1">The sequence shown here is derived from an EMBL/GenBank/DDBJ whole genome shotgun (WGS) entry which is preliminary data.</text>
</comment>
<organism evidence="1 2">
    <name type="scientific">Mycolicibacterium hodleri</name>
    <dbReference type="NCBI Taxonomy" id="49897"/>
    <lineage>
        <taxon>Bacteria</taxon>
        <taxon>Bacillati</taxon>
        <taxon>Actinomycetota</taxon>
        <taxon>Actinomycetes</taxon>
        <taxon>Mycobacteriales</taxon>
        <taxon>Mycobacteriaceae</taxon>
        <taxon>Mycolicibacterium</taxon>
    </lineage>
</organism>
<dbReference type="AlphaFoldDB" id="A0A502DPL4"/>
<evidence type="ECO:0000313" key="1">
    <source>
        <dbReference type="EMBL" id="TPG26171.1"/>
    </source>
</evidence>
<evidence type="ECO:0000313" key="2">
    <source>
        <dbReference type="Proteomes" id="UP000320095"/>
    </source>
</evidence>
<gene>
    <name evidence="1" type="ORF">EAH80_29315</name>
</gene>
<keyword evidence="2" id="KW-1185">Reference proteome</keyword>
<name>A0A502DPL4_9MYCO</name>
<proteinExistence type="predicted"/>
<dbReference type="EMBL" id="RCZG01000023">
    <property type="protein sequence ID" value="TPG26171.1"/>
    <property type="molecule type" value="Genomic_DNA"/>
</dbReference>
<protein>
    <submittedName>
        <fullName evidence="1">Uncharacterized protein</fullName>
    </submittedName>
</protein>
<dbReference type="Proteomes" id="UP000320095">
    <property type="component" value="Unassembled WGS sequence"/>
</dbReference>
<sequence length="71" mass="7850">MADEGAVGPRRFSLGQCVGADQQCADTLNDFARNVRGRERQLPGTASDLTKVVADWLDDMADRMQVLIFFC</sequence>
<accession>A0A502DPL4</accession>
<reference evidence="1 2" key="1">
    <citation type="journal article" date="2019" name="Environ. Microbiol.">
        <title>Species interactions and distinct microbial communities in high Arctic permafrost affected cryosols are associated with the CH4 and CO2 gas fluxes.</title>
        <authorList>
            <person name="Altshuler I."/>
            <person name="Hamel J."/>
            <person name="Turney S."/>
            <person name="Magnuson E."/>
            <person name="Levesque R."/>
            <person name="Greer C."/>
            <person name="Whyte L.G."/>
        </authorList>
    </citation>
    <scope>NUCLEOTIDE SEQUENCE [LARGE SCALE GENOMIC DNA]</scope>
    <source>
        <strain evidence="1 2">S5.20</strain>
    </source>
</reference>